<dbReference type="Proteomes" id="UP000092651">
    <property type="component" value="Unassembled WGS sequence"/>
</dbReference>
<name>A0A1B8ZXG4_9FLAO</name>
<evidence type="ECO:0000313" key="3">
    <source>
        <dbReference type="Proteomes" id="UP000092651"/>
    </source>
</evidence>
<evidence type="ECO:0008006" key="4">
    <source>
        <dbReference type="Google" id="ProtNLM"/>
    </source>
</evidence>
<protein>
    <recommendedName>
        <fullName evidence="4">VCBS repeat-containing protein</fullName>
    </recommendedName>
</protein>
<reference evidence="2 3" key="1">
    <citation type="submission" date="2016-07" db="EMBL/GenBank/DDBJ databases">
        <authorList>
            <person name="Jeong J.-J."/>
            <person name="Kim D.W."/>
            <person name="Sang M.K."/>
            <person name="Choi I.-G."/>
            <person name="Kim K.D."/>
        </authorList>
    </citation>
    <scope>NUCLEOTIDE SEQUENCE [LARGE SCALE GENOMIC DNA]</scope>
    <source>
        <strain evidence="2 3">UTM-3</strain>
    </source>
</reference>
<dbReference type="SUPFAM" id="SSF69318">
    <property type="entry name" value="Integrin alpha N-terminal domain"/>
    <property type="match status" value="1"/>
</dbReference>
<keyword evidence="3" id="KW-1185">Reference proteome</keyword>
<proteinExistence type="predicted"/>
<organism evidence="2 3">
    <name type="scientific">Chryseobacterium artocarpi</name>
    <dbReference type="NCBI Taxonomy" id="1414727"/>
    <lineage>
        <taxon>Bacteria</taxon>
        <taxon>Pseudomonadati</taxon>
        <taxon>Bacteroidota</taxon>
        <taxon>Flavobacteriia</taxon>
        <taxon>Flavobacteriales</taxon>
        <taxon>Weeksellaceae</taxon>
        <taxon>Chryseobacterium group</taxon>
        <taxon>Chryseobacterium</taxon>
    </lineage>
</organism>
<feature type="chain" id="PRO_5008621318" description="VCBS repeat-containing protein" evidence="1">
    <location>
        <begin position="19"/>
        <end position="169"/>
    </location>
</feature>
<gene>
    <name evidence="2" type="ORF">BBI01_06115</name>
</gene>
<feature type="signal peptide" evidence="1">
    <location>
        <begin position="1"/>
        <end position="18"/>
    </location>
</feature>
<sequence>MKKLIITIVTLCCSFCMAQEKIEEKLEGDFDGNGTKEYIYVKVADCTDECDGTCETTIYFSDKNIKPFVISPAKGGALYNLGDLNNDGKDDVGFYPNWCTSCWHPFYVYTLSKTGWKPMVDPISTHCNQWEEDKFPIKKDPKKKGNVIITTSEWKDDDIRVTSKSVKVN</sequence>
<dbReference type="InterPro" id="IPR028994">
    <property type="entry name" value="Integrin_alpha_N"/>
</dbReference>
<keyword evidence="1" id="KW-0732">Signal</keyword>
<dbReference type="EMBL" id="MAYH01000012">
    <property type="protein sequence ID" value="OCA76265.1"/>
    <property type="molecule type" value="Genomic_DNA"/>
</dbReference>
<evidence type="ECO:0000313" key="2">
    <source>
        <dbReference type="EMBL" id="OCA76265.1"/>
    </source>
</evidence>
<accession>A0A1B8ZXG4</accession>
<dbReference type="RefSeq" id="WP_065393935.1">
    <property type="nucleotide sequence ID" value="NZ_MAYH01000012.1"/>
</dbReference>
<comment type="caution">
    <text evidence="2">The sequence shown here is derived from an EMBL/GenBank/DDBJ whole genome shotgun (WGS) entry which is preliminary data.</text>
</comment>
<evidence type="ECO:0000256" key="1">
    <source>
        <dbReference type="SAM" id="SignalP"/>
    </source>
</evidence>
<dbReference type="AlphaFoldDB" id="A0A1B8ZXG4"/>